<proteinExistence type="predicted"/>
<dbReference type="AlphaFoldDB" id="A0A212JB96"/>
<gene>
    <name evidence="2" type="ORF">KM92DES2_10829</name>
</gene>
<keyword evidence="1" id="KW-0732">Signal</keyword>
<evidence type="ECO:0000313" key="2">
    <source>
        <dbReference type="EMBL" id="SBV96724.1"/>
    </source>
</evidence>
<dbReference type="EMBL" id="FLUP01000001">
    <property type="protein sequence ID" value="SBV96724.1"/>
    <property type="molecule type" value="Genomic_DNA"/>
</dbReference>
<protein>
    <recommendedName>
        <fullName evidence="3">Lipoprotein</fullName>
    </recommendedName>
</protein>
<feature type="signal peptide" evidence="1">
    <location>
        <begin position="1"/>
        <end position="19"/>
    </location>
</feature>
<organism evidence="2">
    <name type="scientific">uncultured Desulfovibrio sp</name>
    <dbReference type="NCBI Taxonomy" id="167968"/>
    <lineage>
        <taxon>Bacteria</taxon>
        <taxon>Pseudomonadati</taxon>
        <taxon>Thermodesulfobacteriota</taxon>
        <taxon>Desulfovibrionia</taxon>
        <taxon>Desulfovibrionales</taxon>
        <taxon>Desulfovibrionaceae</taxon>
        <taxon>Desulfovibrio</taxon>
        <taxon>environmental samples</taxon>
    </lineage>
</organism>
<sequence length="93" mass="9890">MRLASVLLICSIALCSACAGTVSPTPAPVVVTVQHCARPEAPALPQIRGALIMDAPEQLAALVNRDTLMRRYIAGLRDALDCYDRQAKGASRD</sequence>
<evidence type="ECO:0000256" key="1">
    <source>
        <dbReference type="SAM" id="SignalP"/>
    </source>
</evidence>
<accession>A0A212JB96</accession>
<name>A0A212JB96_9BACT</name>
<evidence type="ECO:0008006" key="3">
    <source>
        <dbReference type="Google" id="ProtNLM"/>
    </source>
</evidence>
<feature type="chain" id="PRO_5012058226" description="Lipoprotein" evidence="1">
    <location>
        <begin position="20"/>
        <end position="93"/>
    </location>
</feature>
<reference evidence="2" key="1">
    <citation type="submission" date="2016-04" db="EMBL/GenBank/DDBJ databases">
        <authorList>
            <person name="Evans L.H."/>
            <person name="Alamgir A."/>
            <person name="Owens N."/>
            <person name="Weber N.D."/>
            <person name="Virtaneva K."/>
            <person name="Barbian K."/>
            <person name="Babar A."/>
            <person name="Rosenke K."/>
        </authorList>
    </citation>
    <scope>NUCLEOTIDE SEQUENCE</scope>
    <source>
        <strain evidence="2">92-2</strain>
    </source>
</reference>